<reference evidence="19" key="1">
    <citation type="submission" date="2022-04" db="EMBL/GenBank/DDBJ databases">
        <title>Carnegiea gigantea Genome sequencing and assembly v2.</title>
        <authorList>
            <person name="Copetti D."/>
            <person name="Sanderson M.J."/>
            <person name="Burquez A."/>
            <person name="Wojciechowski M.F."/>
        </authorList>
    </citation>
    <scope>NUCLEOTIDE SEQUENCE</scope>
    <source>
        <strain evidence="19">SGP5-SGP5p</strain>
        <tissue evidence="19">Aerial part</tissue>
    </source>
</reference>
<comment type="subunit">
    <text evidence="14">Interacts with RAP74.</text>
</comment>
<evidence type="ECO:0000256" key="10">
    <source>
        <dbReference type="ARBA" id="ARBA00023163"/>
    </source>
</evidence>
<dbReference type="OrthoDB" id="10249888at2759"/>
<evidence type="ECO:0000256" key="16">
    <source>
        <dbReference type="SAM" id="MobiDB-lite"/>
    </source>
</evidence>
<evidence type="ECO:0000313" key="19">
    <source>
        <dbReference type="EMBL" id="KAJ8445041.1"/>
    </source>
</evidence>
<feature type="domain" description="BRCT" evidence="17">
    <location>
        <begin position="378"/>
        <end position="470"/>
    </location>
</feature>
<dbReference type="InterPro" id="IPR011947">
    <property type="entry name" value="FCP1_euk"/>
</dbReference>
<dbReference type="PROSITE" id="PS50969">
    <property type="entry name" value="FCP1"/>
    <property type="match status" value="1"/>
</dbReference>
<evidence type="ECO:0000259" key="17">
    <source>
        <dbReference type="PROSITE" id="PS50172"/>
    </source>
</evidence>
<evidence type="ECO:0000256" key="13">
    <source>
        <dbReference type="ARBA" id="ARBA00048336"/>
    </source>
</evidence>
<evidence type="ECO:0000256" key="9">
    <source>
        <dbReference type="ARBA" id="ARBA00023015"/>
    </source>
</evidence>
<keyword evidence="11 15" id="KW-0539">Nucleus</keyword>
<dbReference type="Pfam" id="PF00533">
    <property type="entry name" value="BRCT"/>
    <property type="match status" value="1"/>
</dbReference>
<comment type="function">
    <text evidence="15">This promotes the activity of RNA polymerase II.</text>
</comment>
<dbReference type="SUPFAM" id="SSF56784">
    <property type="entry name" value="HAD-like"/>
    <property type="match status" value="1"/>
</dbReference>
<dbReference type="InterPro" id="IPR004274">
    <property type="entry name" value="FCP1_dom"/>
</dbReference>
<proteinExistence type="predicted"/>
<dbReference type="AlphaFoldDB" id="A0A9Q1KLQ2"/>
<dbReference type="Proteomes" id="UP001153076">
    <property type="component" value="Unassembled WGS sequence"/>
</dbReference>
<keyword evidence="9" id="KW-0805">Transcription regulation</keyword>
<dbReference type="InterPro" id="IPR036420">
    <property type="entry name" value="BRCT_dom_sf"/>
</dbReference>
<evidence type="ECO:0000256" key="14">
    <source>
        <dbReference type="ARBA" id="ARBA00063107"/>
    </source>
</evidence>
<keyword evidence="6" id="KW-0479">Metal-binding</keyword>
<dbReference type="SMART" id="SM00292">
    <property type="entry name" value="BRCT"/>
    <property type="match status" value="1"/>
</dbReference>
<evidence type="ECO:0000256" key="4">
    <source>
        <dbReference type="ARBA" id="ARBA00004123"/>
    </source>
</evidence>
<dbReference type="Pfam" id="PF03031">
    <property type="entry name" value="NIF"/>
    <property type="match status" value="1"/>
</dbReference>
<evidence type="ECO:0000256" key="2">
    <source>
        <dbReference type="ARBA" id="ARBA00001941"/>
    </source>
</evidence>
<accession>A0A9Q1KLQ2</accession>
<dbReference type="SUPFAM" id="SSF52113">
    <property type="entry name" value="BRCT domain"/>
    <property type="match status" value="1"/>
</dbReference>
<dbReference type="InterPro" id="IPR023214">
    <property type="entry name" value="HAD_sf"/>
</dbReference>
<evidence type="ECO:0000256" key="5">
    <source>
        <dbReference type="ARBA" id="ARBA00022491"/>
    </source>
</evidence>
<dbReference type="EC" id="3.1.3.16" evidence="15"/>
<dbReference type="EMBL" id="JAKOGI010000081">
    <property type="protein sequence ID" value="KAJ8445041.1"/>
    <property type="molecule type" value="Genomic_DNA"/>
</dbReference>
<dbReference type="Gene3D" id="3.40.50.1000">
    <property type="entry name" value="HAD superfamily/HAD-like"/>
    <property type="match status" value="1"/>
</dbReference>
<keyword evidence="10" id="KW-0804">Transcription</keyword>
<evidence type="ECO:0000256" key="11">
    <source>
        <dbReference type="ARBA" id="ARBA00023242"/>
    </source>
</evidence>
<evidence type="ECO:0000256" key="7">
    <source>
        <dbReference type="ARBA" id="ARBA00022801"/>
    </source>
</evidence>
<gene>
    <name evidence="19" type="ORF">Cgig2_022561</name>
</gene>
<dbReference type="GO" id="GO:0008420">
    <property type="term" value="F:RNA polymerase II CTD heptapeptide repeat phosphatase activity"/>
    <property type="evidence" value="ECO:0007669"/>
    <property type="project" value="UniProtKB-UniRule"/>
</dbReference>
<dbReference type="FunFam" id="3.40.50.10190:FF:000014">
    <property type="entry name" value="RNA polymerase II C-terminal domain phosphatase-like 3"/>
    <property type="match status" value="1"/>
</dbReference>
<keyword evidence="7 15" id="KW-0378">Hydrolase</keyword>
<comment type="catalytic activity">
    <reaction evidence="12 15">
        <text>O-phospho-L-seryl-[protein] + H2O = L-seryl-[protein] + phosphate</text>
        <dbReference type="Rhea" id="RHEA:20629"/>
        <dbReference type="Rhea" id="RHEA-COMP:9863"/>
        <dbReference type="Rhea" id="RHEA-COMP:11604"/>
        <dbReference type="ChEBI" id="CHEBI:15377"/>
        <dbReference type="ChEBI" id="CHEBI:29999"/>
        <dbReference type="ChEBI" id="CHEBI:43474"/>
        <dbReference type="ChEBI" id="CHEBI:83421"/>
        <dbReference type="EC" id="3.1.3.16"/>
    </reaction>
</comment>
<dbReference type="PANTHER" id="PTHR23081">
    <property type="entry name" value="RNA POLYMERASE II CTD PHOSPHATASE"/>
    <property type="match status" value="1"/>
</dbReference>
<dbReference type="InterPro" id="IPR039189">
    <property type="entry name" value="Fcp1"/>
</dbReference>
<feature type="domain" description="FCP1 homology" evidence="18">
    <location>
        <begin position="150"/>
        <end position="332"/>
    </location>
</feature>
<feature type="region of interest" description="Disordered" evidence="16">
    <location>
        <begin position="40"/>
        <end position="59"/>
    </location>
</feature>
<comment type="subcellular location">
    <subcellularLocation>
        <location evidence="4 15">Nucleus</location>
    </subcellularLocation>
</comment>
<dbReference type="InterPro" id="IPR036412">
    <property type="entry name" value="HAD-like_sf"/>
</dbReference>
<evidence type="ECO:0000256" key="3">
    <source>
        <dbReference type="ARBA" id="ARBA00001946"/>
    </source>
</evidence>
<comment type="caution">
    <text evidence="19">The sequence shown here is derived from an EMBL/GenBank/DDBJ whole genome shotgun (WGS) entry which is preliminary data.</text>
</comment>
<comment type="cofactor">
    <cofactor evidence="3">
        <name>Mg(2+)</name>
        <dbReference type="ChEBI" id="CHEBI:18420"/>
    </cofactor>
</comment>
<dbReference type="CDD" id="cd17729">
    <property type="entry name" value="BRCT_CTDP1"/>
    <property type="match status" value="1"/>
</dbReference>
<evidence type="ECO:0000256" key="15">
    <source>
        <dbReference type="RuleBase" id="RU366066"/>
    </source>
</evidence>
<dbReference type="SMART" id="SM00577">
    <property type="entry name" value="CPDc"/>
    <property type="match status" value="1"/>
</dbReference>
<evidence type="ECO:0000256" key="12">
    <source>
        <dbReference type="ARBA" id="ARBA00047761"/>
    </source>
</evidence>
<comment type="cofactor">
    <cofactor evidence="2">
        <name>Co(2+)</name>
        <dbReference type="ChEBI" id="CHEBI:48828"/>
    </cofactor>
</comment>
<dbReference type="GO" id="GO:0046872">
    <property type="term" value="F:metal ion binding"/>
    <property type="evidence" value="ECO:0007669"/>
    <property type="project" value="UniProtKB-KW"/>
</dbReference>
<comment type="catalytic activity">
    <reaction evidence="13 15">
        <text>O-phospho-L-threonyl-[protein] + H2O = L-threonyl-[protein] + phosphate</text>
        <dbReference type="Rhea" id="RHEA:47004"/>
        <dbReference type="Rhea" id="RHEA-COMP:11060"/>
        <dbReference type="Rhea" id="RHEA-COMP:11605"/>
        <dbReference type="ChEBI" id="CHEBI:15377"/>
        <dbReference type="ChEBI" id="CHEBI:30013"/>
        <dbReference type="ChEBI" id="CHEBI:43474"/>
        <dbReference type="ChEBI" id="CHEBI:61977"/>
        <dbReference type="EC" id="3.1.3.16"/>
    </reaction>
</comment>
<dbReference type="CDD" id="cd07521">
    <property type="entry name" value="HAD_FCP1-like"/>
    <property type="match status" value="1"/>
</dbReference>
<dbReference type="GO" id="GO:0009651">
    <property type="term" value="P:response to salt stress"/>
    <property type="evidence" value="ECO:0007669"/>
    <property type="project" value="UniProtKB-ARBA"/>
</dbReference>
<dbReference type="FunFam" id="3.40.50.1000:FF:000125">
    <property type="entry name" value="RNA polymerase II C-terminal domain phosphatase-like 4"/>
    <property type="match status" value="1"/>
</dbReference>
<sequence>MILYVQIKLCNWGQQANLTSRLDYDPGNWREMTALLEAELDSGSSDVSPDQDVDEDDIDEHERIKRRKLGEMASIGEAQSSTSFGSPKKNSDAAMEDSCPHPGFLRDLCIRCGKRSDEGVGVAFGYIHKDLRLGNDEISRLRNADVKSLLQHKKLYLVLDLDHTVLNSTRLEDVSSEEEYLKCQTDSLQASSDMIALKLVDISKGSLFRLDMMRMMTKLRPFVRMFLQEASNLFEMYIYTMGERAYALEMAKLLDPSSLYFNSRVISQADCTQRHQKGLDVVLGLESAVLILDDTEAVWQRHKDNLILMERYHFFSSSCRQFGFSCKSLSELKSDENESDGALATVLGVLKRIHSKFFDPEHEGDFATRDVRQVLKSIRREVLKDCKIVFSRVFPTKFQAANHHLWRIAEQLGATCSTELDSHVTHVVATDAGTEKSRWAVQEGKFLVHPRWIEAANYLWQRQPEDKFPVDMPKTK</sequence>
<dbReference type="GO" id="GO:0003723">
    <property type="term" value="F:RNA binding"/>
    <property type="evidence" value="ECO:0007669"/>
    <property type="project" value="UniProtKB-KW"/>
</dbReference>
<keyword evidence="5" id="KW-0678">Repressor</keyword>
<keyword evidence="8" id="KW-0694">RNA-binding</keyword>
<feature type="compositionally biased region" description="Acidic residues" evidence="16">
    <location>
        <begin position="49"/>
        <end position="59"/>
    </location>
</feature>
<evidence type="ECO:0000256" key="1">
    <source>
        <dbReference type="ARBA" id="ARBA00001936"/>
    </source>
</evidence>
<dbReference type="InterPro" id="IPR001357">
    <property type="entry name" value="BRCT_dom"/>
</dbReference>
<evidence type="ECO:0000259" key="18">
    <source>
        <dbReference type="PROSITE" id="PS50969"/>
    </source>
</evidence>
<feature type="region of interest" description="Disordered" evidence="16">
    <location>
        <begin position="69"/>
        <end position="96"/>
    </location>
</feature>
<evidence type="ECO:0000256" key="8">
    <source>
        <dbReference type="ARBA" id="ARBA00022884"/>
    </source>
</evidence>
<organism evidence="19 20">
    <name type="scientific">Carnegiea gigantea</name>
    <dbReference type="NCBI Taxonomy" id="171969"/>
    <lineage>
        <taxon>Eukaryota</taxon>
        <taxon>Viridiplantae</taxon>
        <taxon>Streptophyta</taxon>
        <taxon>Embryophyta</taxon>
        <taxon>Tracheophyta</taxon>
        <taxon>Spermatophyta</taxon>
        <taxon>Magnoliopsida</taxon>
        <taxon>eudicotyledons</taxon>
        <taxon>Gunneridae</taxon>
        <taxon>Pentapetalae</taxon>
        <taxon>Caryophyllales</taxon>
        <taxon>Cactineae</taxon>
        <taxon>Cactaceae</taxon>
        <taxon>Cactoideae</taxon>
        <taxon>Echinocereeae</taxon>
        <taxon>Carnegiea</taxon>
    </lineage>
</organism>
<dbReference type="PANTHER" id="PTHR23081:SF36">
    <property type="entry name" value="RNA POLYMERASE II SUBUNIT A C-TERMINAL DOMAIN PHOSPHATASE"/>
    <property type="match status" value="1"/>
</dbReference>
<evidence type="ECO:0000256" key="6">
    <source>
        <dbReference type="ARBA" id="ARBA00022723"/>
    </source>
</evidence>
<keyword evidence="20" id="KW-1185">Reference proteome</keyword>
<protein>
    <recommendedName>
        <fullName evidence="15">RNA polymerase II C-terminal domain phosphatase-like</fullName>
        <ecNumber evidence="15">3.1.3.16</ecNumber>
    </recommendedName>
</protein>
<evidence type="ECO:0000313" key="20">
    <source>
        <dbReference type="Proteomes" id="UP001153076"/>
    </source>
</evidence>
<dbReference type="GO" id="GO:0005634">
    <property type="term" value="C:nucleus"/>
    <property type="evidence" value="ECO:0007669"/>
    <property type="project" value="UniProtKB-SubCell"/>
</dbReference>
<name>A0A9Q1KLQ2_9CARY</name>
<dbReference type="PROSITE" id="PS50172">
    <property type="entry name" value="BRCT"/>
    <property type="match status" value="1"/>
</dbReference>
<dbReference type="Gene3D" id="3.40.50.10190">
    <property type="entry name" value="BRCT domain"/>
    <property type="match status" value="1"/>
</dbReference>
<comment type="cofactor">
    <cofactor evidence="1">
        <name>Mn(2+)</name>
        <dbReference type="ChEBI" id="CHEBI:29035"/>
    </cofactor>
</comment>
<dbReference type="NCBIfam" id="TIGR02250">
    <property type="entry name" value="FCP1_euk"/>
    <property type="match status" value="1"/>
</dbReference>